<evidence type="ECO:0000313" key="1">
    <source>
        <dbReference type="EMBL" id="MDT0620752.1"/>
    </source>
</evidence>
<dbReference type="InterPro" id="IPR016024">
    <property type="entry name" value="ARM-type_fold"/>
</dbReference>
<dbReference type="SUPFAM" id="SSF48371">
    <property type="entry name" value="ARM repeat"/>
    <property type="match status" value="1"/>
</dbReference>
<dbReference type="Proteomes" id="UP001250662">
    <property type="component" value="Unassembled WGS sequence"/>
</dbReference>
<dbReference type="InterPro" id="IPR011989">
    <property type="entry name" value="ARM-like"/>
</dbReference>
<comment type="caution">
    <text evidence="1">The sequence shown here is derived from an EMBL/GenBank/DDBJ whole genome shotgun (WGS) entry which is preliminary data.</text>
</comment>
<accession>A0ABU3BF14</accession>
<dbReference type="Gene3D" id="1.25.10.10">
    <property type="entry name" value="Leucine-rich Repeat Variant"/>
    <property type="match status" value="1"/>
</dbReference>
<sequence length="265" mass="29971">MNEENITDLIPDYLDSKLNNDQRIIVETHIKKSKSFATEVEEYQLLFNAIEREKVEAPSSKLKEGFLALLEEEKNNSVKVVAINQSTSKNNNNWLKSIMKIAASIAILAIAFASGRYFQSEKANLTIASIENESQQLKQTAMISLMENQSASKRIQGVQFIQDFKNPDEAIITALTDRMLHDENINVRLTAVEALSNFSSAELVKIAFIKALETEKDPSVQISLIRNLVKTQEKKALEPMKKLLEQEDTQPFVKDEINQVLSEII</sequence>
<keyword evidence="2" id="KW-1185">Reference proteome</keyword>
<evidence type="ECO:0000313" key="2">
    <source>
        <dbReference type="Proteomes" id="UP001250662"/>
    </source>
</evidence>
<organism evidence="1 2">
    <name type="scientific">Croceitalea vernalis</name>
    <dbReference type="NCBI Taxonomy" id="3075599"/>
    <lineage>
        <taxon>Bacteria</taxon>
        <taxon>Pseudomonadati</taxon>
        <taxon>Bacteroidota</taxon>
        <taxon>Flavobacteriia</taxon>
        <taxon>Flavobacteriales</taxon>
        <taxon>Flavobacteriaceae</taxon>
        <taxon>Croceitalea</taxon>
    </lineage>
</organism>
<gene>
    <name evidence="1" type="ORF">RM520_03885</name>
</gene>
<name>A0ABU3BF14_9FLAO</name>
<dbReference type="EMBL" id="JAVRHU010000001">
    <property type="protein sequence ID" value="MDT0620752.1"/>
    <property type="molecule type" value="Genomic_DNA"/>
</dbReference>
<protein>
    <submittedName>
        <fullName evidence="1">HEAT repeat domain-containing protein</fullName>
    </submittedName>
</protein>
<dbReference type="RefSeq" id="WP_311384394.1">
    <property type="nucleotide sequence ID" value="NZ_JAVRHU010000001.1"/>
</dbReference>
<reference evidence="1 2" key="1">
    <citation type="submission" date="2023-09" db="EMBL/GenBank/DDBJ databases">
        <authorList>
            <person name="Rey-Velasco X."/>
        </authorList>
    </citation>
    <scope>NUCLEOTIDE SEQUENCE [LARGE SCALE GENOMIC DNA]</scope>
    <source>
        <strain evidence="1 2">P007</strain>
    </source>
</reference>
<proteinExistence type="predicted"/>